<dbReference type="InterPro" id="IPR013083">
    <property type="entry name" value="Znf_RING/FYVE/PHD"/>
</dbReference>
<sequence>MATYQLEFWQNNGVLNRANHHWHSDSSAFQIELHLHRCNNGVLRVTNRTFYVENRGRMREVLIRILLEEQIPTVRLMNNDPRNRFLTLLPIHMYIVIDESRRLQFLDGSVILDGKYLDGGLQQLDDPIILDGASFEEVGLSNTTVPILLKEEKVEVSTDCSICLENVGVGEVVARLPCSHHYHTTCIIRWLHKKPSCPLCRAPTV</sequence>
<dbReference type="PANTHER" id="PTHR45931:SF3">
    <property type="entry name" value="RING ZINC FINGER-CONTAINING PROTEIN"/>
    <property type="match status" value="1"/>
</dbReference>
<evidence type="ECO:0000259" key="5">
    <source>
        <dbReference type="PROSITE" id="PS50089"/>
    </source>
</evidence>
<feature type="domain" description="RING-type" evidence="5">
    <location>
        <begin position="160"/>
        <end position="201"/>
    </location>
</feature>
<evidence type="ECO:0000313" key="6">
    <source>
        <dbReference type="EMBL" id="KAH7543757.1"/>
    </source>
</evidence>
<name>A0ABQ8H0L9_9ROSI</name>
<dbReference type="SMART" id="SM00184">
    <property type="entry name" value="RING"/>
    <property type="match status" value="1"/>
</dbReference>
<evidence type="ECO:0000256" key="1">
    <source>
        <dbReference type="ARBA" id="ARBA00022723"/>
    </source>
</evidence>
<dbReference type="Gene3D" id="3.30.40.10">
    <property type="entry name" value="Zinc/RING finger domain, C3HC4 (zinc finger)"/>
    <property type="match status" value="1"/>
</dbReference>
<accession>A0ABQ8H0L9</accession>
<dbReference type="Pfam" id="PF13639">
    <property type="entry name" value="zf-RING_2"/>
    <property type="match status" value="1"/>
</dbReference>
<keyword evidence="2 4" id="KW-0863">Zinc-finger</keyword>
<dbReference type="PANTHER" id="PTHR45931">
    <property type="entry name" value="SI:CH211-59O9.10"/>
    <property type="match status" value="1"/>
</dbReference>
<dbReference type="EMBL" id="JAFEMO010000015">
    <property type="protein sequence ID" value="KAH7543757.1"/>
    <property type="molecule type" value="Genomic_DNA"/>
</dbReference>
<keyword evidence="7" id="KW-1185">Reference proteome</keyword>
<protein>
    <recommendedName>
        <fullName evidence="5">RING-type domain-containing protein</fullName>
    </recommendedName>
</protein>
<organism evidence="6 7">
    <name type="scientific">Xanthoceras sorbifolium</name>
    <dbReference type="NCBI Taxonomy" id="99658"/>
    <lineage>
        <taxon>Eukaryota</taxon>
        <taxon>Viridiplantae</taxon>
        <taxon>Streptophyta</taxon>
        <taxon>Embryophyta</taxon>
        <taxon>Tracheophyta</taxon>
        <taxon>Spermatophyta</taxon>
        <taxon>Magnoliopsida</taxon>
        <taxon>eudicotyledons</taxon>
        <taxon>Gunneridae</taxon>
        <taxon>Pentapetalae</taxon>
        <taxon>rosids</taxon>
        <taxon>malvids</taxon>
        <taxon>Sapindales</taxon>
        <taxon>Sapindaceae</taxon>
        <taxon>Xanthoceroideae</taxon>
        <taxon>Xanthoceras</taxon>
    </lineage>
</organism>
<keyword evidence="3" id="KW-0862">Zinc</keyword>
<dbReference type="SUPFAM" id="SSF57850">
    <property type="entry name" value="RING/U-box"/>
    <property type="match status" value="1"/>
</dbReference>
<evidence type="ECO:0000313" key="7">
    <source>
        <dbReference type="Proteomes" id="UP000827721"/>
    </source>
</evidence>
<evidence type="ECO:0000256" key="4">
    <source>
        <dbReference type="PROSITE-ProRule" id="PRU00175"/>
    </source>
</evidence>
<dbReference type="InterPro" id="IPR001841">
    <property type="entry name" value="Znf_RING"/>
</dbReference>
<evidence type="ECO:0000256" key="3">
    <source>
        <dbReference type="ARBA" id="ARBA00022833"/>
    </source>
</evidence>
<dbReference type="PROSITE" id="PS50089">
    <property type="entry name" value="ZF_RING_2"/>
    <property type="match status" value="1"/>
</dbReference>
<keyword evidence="1" id="KW-0479">Metal-binding</keyword>
<proteinExistence type="predicted"/>
<evidence type="ECO:0000256" key="2">
    <source>
        <dbReference type="ARBA" id="ARBA00022771"/>
    </source>
</evidence>
<reference evidence="6 7" key="1">
    <citation type="submission" date="2021-02" db="EMBL/GenBank/DDBJ databases">
        <title>Plant Genome Project.</title>
        <authorList>
            <person name="Zhang R.-G."/>
        </authorList>
    </citation>
    <scope>NUCLEOTIDE SEQUENCE [LARGE SCALE GENOMIC DNA]</scope>
    <source>
        <tissue evidence="6">Leaves</tissue>
    </source>
</reference>
<comment type="caution">
    <text evidence="6">The sequence shown here is derived from an EMBL/GenBank/DDBJ whole genome shotgun (WGS) entry which is preliminary data.</text>
</comment>
<dbReference type="InterPro" id="IPR051834">
    <property type="entry name" value="RING_finger_E3_ligase"/>
</dbReference>
<dbReference type="CDD" id="cd16454">
    <property type="entry name" value="RING-H2_PA-TM-RING"/>
    <property type="match status" value="1"/>
</dbReference>
<dbReference type="Proteomes" id="UP000827721">
    <property type="component" value="Unassembled WGS sequence"/>
</dbReference>
<gene>
    <name evidence="6" type="ORF">JRO89_XS15G0011500</name>
</gene>